<dbReference type="SUPFAM" id="SSF46911">
    <property type="entry name" value="Ribosomal protein S18"/>
    <property type="match status" value="1"/>
</dbReference>
<keyword evidence="3 4" id="KW-0687">Ribonucleoprotein</keyword>
<dbReference type="AlphaFoldDB" id="A0A2M6WAS4"/>
<comment type="function">
    <text evidence="4">Binds as a heterodimer with protein bS6 to the central domain of the 16S rRNA, where it helps stabilize the platform of the 30S subunit.</text>
</comment>
<organism evidence="6 7">
    <name type="scientific">Candidatus Kuenenbacteria bacterium CG10_big_fil_rev_8_21_14_0_10_36_11</name>
    <dbReference type="NCBI Taxonomy" id="1974618"/>
    <lineage>
        <taxon>Bacteria</taxon>
        <taxon>Candidatus Kueneniibacteriota</taxon>
    </lineage>
</organism>
<dbReference type="InterPro" id="IPR001648">
    <property type="entry name" value="Ribosomal_bS18"/>
</dbReference>
<keyword evidence="4" id="KW-0694">RNA-binding</keyword>
<proteinExistence type="inferred from homology"/>
<dbReference type="InterPro" id="IPR036870">
    <property type="entry name" value="Ribosomal_bS18_sf"/>
</dbReference>
<comment type="caution">
    <text evidence="6">The sequence shown here is derived from an EMBL/GenBank/DDBJ whole genome shotgun (WGS) entry which is preliminary data.</text>
</comment>
<evidence type="ECO:0000313" key="7">
    <source>
        <dbReference type="Proteomes" id="UP000231464"/>
    </source>
</evidence>
<evidence type="ECO:0000313" key="6">
    <source>
        <dbReference type="EMBL" id="PIT89882.1"/>
    </source>
</evidence>
<name>A0A2M6WAS4_9BACT</name>
<accession>A0A2M6WAS4</accession>
<evidence type="ECO:0000256" key="5">
    <source>
        <dbReference type="RuleBase" id="RU003910"/>
    </source>
</evidence>
<dbReference type="HAMAP" id="MF_00270">
    <property type="entry name" value="Ribosomal_bS18"/>
    <property type="match status" value="1"/>
</dbReference>
<dbReference type="Pfam" id="PF01084">
    <property type="entry name" value="Ribosomal_S18"/>
    <property type="match status" value="1"/>
</dbReference>
<dbReference type="GO" id="GO:0005840">
    <property type="term" value="C:ribosome"/>
    <property type="evidence" value="ECO:0007669"/>
    <property type="project" value="UniProtKB-KW"/>
</dbReference>
<evidence type="ECO:0000256" key="2">
    <source>
        <dbReference type="ARBA" id="ARBA00022980"/>
    </source>
</evidence>
<dbReference type="PANTHER" id="PTHR13479:SF40">
    <property type="entry name" value="SMALL RIBOSOMAL SUBUNIT PROTEIN BS18M"/>
    <property type="match status" value="1"/>
</dbReference>
<dbReference type="GO" id="GO:0070181">
    <property type="term" value="F:small ribosomal subunit rRNA binding"/>
    <property type="evidence" value="ECO:0007669"/>
    <property type="project" value="TreeGrafter"/>
</dbReference>
<evidence type="ECO:0000256" key="4">
    <source>
        <dbReference type="HAMAP-Rule" id="MF_00270"/>
    </source>
</evidence>
<evidence type="ECO:0000256" key="1">
    <source>
        <dbReference type="ARBA" id="ARBA00005589"/>
    </source>
</evidence>
<comment type="subunit">
    <text evidence="4">Part of the 30S ribosomal subunit. Forms a tight heterodimer with protein bS6.</text>
</comment>
<comment type="similarity">
    <text evidence="1 4 5">Belongs to the bacterial ribosomal protein bS18 family.</text>
</comment>
<dbReference type="Proteomes" id="UP000231464">
    <property type="component" value="Unassembled WGS sequence"/>
</dbReference>
<reference evidence="7" key="1">
    <citation type="submission" date="2017-09" db="EMBL/GenBank/DDBJ databases">
        <title>Depth-based differentiation of microbial function through sediment-hosted aquifers and enrichment of novel symbionts in the deep terrestrial subsurface.</title>
        <authorList>
            <person name="Probst A.J."/>
            <person name="Ladd B."/>
            <person name="Jarett J.K."/>
            <person name="Geller-Mcgrath D.E."/>
            <person name="Sieber C.M.K."/>
            <person name="Emerson J.B."/>
            <person name="Anantharaman K."/>
            <person name="Thomas B.C."/>
            <person name="Malmstrom R."/>
            <person name="Stieglmeier M."/>
            <person name="Klingl A."/>
            <person name="Woyke T."/>
            <person name="Ryan C.M."/>
            <person name="Banfield J.F."/>
        </authorList>
    </citation>
    <scope>NUCLEOTIDE SEQUENCE [LARGE SCALE GENOMIC DNA]</scope>
</reference>
<dbReference type="PANTHER" id="PTHR13479">
    <property type="entry name" value="30S RIBOSOMAL PROTEIN S18"/>
    <property type="match status" value="1"/>
</dbReference>
<dbReference type="Gene3D" id="4.10.640.10">
    <property type="entry name" value="Ribosomal protein S18"/>
    <property type="match status" value="1"/>
</dbReference>
<protein>
    <recommendedName>
        <fullName evidence="4">Small ribosomal subunit protein bS18</fullName>
    </recommendedName>
</protein>
<dbReference type="GO" id="GO:0006412">
    <property type="term" value="P:translation"/>
    <property type="evidence" value="ECO:0007669"/>
    <property type="project" value="UniProtKB-UniRule"/>
</dbReference>
<dbReference type="PRINTS" id="PR00974">
    <property type="entry name" value="RIBOSOMALS18"/>
</dbReference>
<sequence length="74" mass="8762">MIVNNLQEEKNCYYCVNKNVDIDFKDAQELQRFVSHYARIVPRRRTGLCAKHQRKVGRAIKRARVMGLLPFIKN</sequence>
<dbReference type="GO" id="GO:0003735">
    <property type="term" value="F:structural constituent of ribosome"/>
    <property type="evidence" value="ECO:0007669"/>
    <property type="project" value="InterPro"/>
</dbReference>
<evidence type="ECO:0000256" key="3">
    <source>
        <dbReference type="ARBA" id="ARBA00023274"/>
    </source>
</evidence>
<dbReference type="GO" id="GO:1990904">
    <property type="term" value="C:ribonucleoprotein complex"/>
    <property type="evidence" value="ECO:0007669"/>
    <property type="project" value="UniProtKB-KW"/>
</dbReference>
<dbReference type="NCBIfam" id="TIGR00165">
    <property type="entry name" value="S18"/>
    <property type="match status" value="1"/>
</dbReference>
<gene>
    <name evidence="4 6" type="primary">rpsR</name>
    <name evidence="6" type="ORF">COU23_01550</name>
</gene>
<keyword evidence="4" id="KW-0699">rRNA-binding</keyword>
<keyword evidence="2 4" id="KW-0689">Ribosomal protein</keyword>
<dbReference type="EMBL" id="PFBP01000024">
    <property type="protein sequence ID" value="PIT89882.1"/>
    <property type="molecule type" value="Genomic_DNA"/>
</dbReference>